<protein>
    <recommendedName>
        <fullName evidence="4">Pinin/SDK/MemA protein domain-containing protein</fullName>
    </recommendedName>
</protein>
<dbReference type="GO" id="GO:0071013">
    <property type="term" value="C:catalytic step 2 spliceosome"/>
    <property type="evidence" value="ECO:0007669"/>
    <property type="project" value="TreeGrafter"/>
</dbReference>
<dbReference type="Proteomes" id="UP000886595">
    <property type="component" value="Unassembled WGS sequence"/>
</dbReference>
<feature type="compositionally biased region" description="Basic and acidic residues" evidence="1">
    <location>
        <begin position="25"/>
        <end position="44"/>
    </location>
</feature>
<comment type="caution">
    <text evidence="2">The sequence shown here is derived from an EMBL/GenBank/DDBJ whole genome shotgun (WGS) entry which is preliminary data.</text>
</comment>
<dbReference type="EMBL" id="JAAMPC010000811">
    <property type="protein sequence ID" value="KAG2241821.1"/>
    <property type="molecule type" value="Genomic_DNA"/>
</dbReference>
<accession>A0A8X7TIV7</accession>
<evidence type="ECO:0008006" key="4">
    <source>
        <dbReference type="Google" id="ProtNLM"/>
    </source>
</evidence>
<evidence type="ECO:0000313" key="2">
    <source>
        <dbReference type="EMBL" id="KAG2241821.1"/>
    </source>
</evidence>
<name>A0A8X7TIV7_BRACI</name>
<evidence type="ECO:0000256" key="1">
    <source>
        <dbReference type="SAM" id="MobiDB-lite"/>
    </source>
</evidence>
<reference evidence="2 3" key="1">
    <citation type="submission" date="2020-02" db="EMBL/GenBank/DDBJ databases">
        <authorList>
            <person name="Ma Q."/>
            <person name="Huang Y."/>
            <person name="Song X."/>
            <person name="Pei D."/>
        </authorList>
    </citation>
    <scope>NUCLEOTIDE SEQUENCE [LARGE SCALE GENOMIC DNA]</scope>
    <source>
        <strain evidence="2">Sxm20200214</strain>
        <tissue evidence="2">Leaf</tissue>
    </source>
</reference>
<gene>
    <name evidence="2" type="ORF">Bca52824_096334</name>
</gene>
<dbReference type="InterPro" id="IPR039853">
    <property type="entry name" value="Pinin"/>
</dbReference>
<organism evidence="2 3">
    <name type="scientific">Brassica carinata</name>
    <name type="common">Ethiopian mustard</name>
    <name type="synonym">Abyssinian cabbage</name>
    <dbReference type="NCBI Taxonomy" id="52824"/>
    <lineage>
        <taxon>Eukaryota</taxon>
        <taxon>Viridiplantae</taxon>
        <taxon>Streptophyta</taxon>
        <taxon>Embryophyta</taxon>
        <taxon>Tracheophyta</taxon>
        <taxon>Spermatophyta</taxon>
        <taxon>Magnoliopsida</taxon>
        <taxon>eudicotyledons</taxon>
        <taxon>Gunneridae</taxon>
        <taxon>Pentapetalae</taxon>
        <taxon>rosids</taxon>
        <taxon>malvids</taxon>
        <taxon>Brassicales</taxon>
        <taxon>Brassicaceae</taxon>
        <taxon>Brassiceae</taxon>
        <taxon>Brassica</taxon>
    </lineage>
</organism>
<dbReference type="PANTHER" id="PTHR12707">
    <property type="entry name" value="PINN"/>
    <property type="match status" value="1"/>
</dbReference>
<keyword evidence="3" id="KW-1185">Reference proteome</keyword>
<evidence type="ECO:0000313" key="3">
    <source>
        <dbReference type="Proteomes" id="UP000886595"/>
    </source>
</evidence>
<dbReference type="OrthoDB" id="330772at2759"/>
<feature type="region of interest" description="Disordered" evidence="1">
    <location>
        <begin position="1"/>
        <end position="48"/>
    </location>
</feature>
<proteinExistence type="predicted"/>
<dbReference type="AlphaFoldDB" id="A0A8X7TIV7"/>
<dbReference type="PANTHER" id="PTHR12707:SF0">
    <property type="entry name" value="PININ"/>
    <property type="match status" value="1"/>
</dbReference>
<sequence>MLALEEPTGRKAGYSKQSTGLMAEQKAREESERLRLQERENLTEKRRRSLNQTLRARVAAKAEQKELEMLFLRWTKAEPQLYYAPTKPLEEDTTEAEQRREQVWAQAYLEWKAGKRQEVSEYQKEGHDAVVEDGD</sequence>